<comment type="caution">
    <text evidence="1">The sequence shown here is derived from an EMBL/GenBank/DDBJ whole genome shotgun (WGS) entry which is preliminary data.</text>
</comment>
<evidence type="ECO:0000313" key="2">
    <source>
        <dbReference type="Proteomes" id="UP001225596"/>
    </source>
</evidence>
<proteinExistence type="predicted"/>
<gene>
    <name evidence="1" type="ORF">Q8A64_07590</name>
</gene>
<dbReference type="EMBL" id="JAUYVH010000003">
    <property type="protein sequence ID" value="MDQ9170275.1"/>
    <property type="molecule type" value="Genomic_DNA"/>
</dbReference>
<protein>
    <recommendedName>
        <fullName evidence="3">DUF4124 domain-containing protein</fullName>
    </recommendedName>
</protein>
<dbReference type="RefSeq" id="WP_338436201.1">
    <property type="nucleotide sequence ID" value="NZ_JAUYVH010000003.1"/>
</dbReference>
<reference evidence="1 2" key="1">
    <citation type="submission" date="2023-08" db="EMBL/GenBank/DDBJ databases">
        <title>Oxalobacteraceae gen .nov., isolated from river sludge outside the plant.</title>
        <authorList>
            <person name="Zhao S.Y."/>
        </authorList>
    </citation>
    <scope>NUCLEOTIDE SEQUENCE [LARGE SCALE GENOMIC DNA]</scope>
    <source>
        <strain evidence="1 2">R-40</strain>
    </source>
</reference>
<organism evidence="1 2">
    <name type="scientific">Keguizhuia sedimenti</name>
    <dbReference type="NCBI Taxonomy" id="3064264"/>
    <lineage>
        <taxon>Bacteria</taxon>
        <taxon>Pseudomonadati</taxon>
        <taxon>Pseudomonadota</taxon>
        <taxon>Betaproteobacteria</taxon>
        <taxon>Burkholderiales</taxon>
        <taxon>Oxalobacteraceae</taxon>
        <taxon>Keguizhuia</taxon>
    </lineage>
</organism>
<evidence type="ECO:0008006" key="3">
    <source>
        <dbReference type="Google" id="ProtNLM"/>
    </source>
</evidence>
<keyword evidence="2" id="KW-1185">Reference proteome</keyword>
<name>A0ABU1BMR1_9BURK</name>
<accession>A0ABU1BMR1</accession>
<dbReference type="Proteomes" id="UP001225596">
    <property type="component" value="Unassembled WGS sequence"/>
</dbReference>
<evidence type="ECO:0000313" key="1">
    <source>
        <dbReference type="EMBL" id="MDQ9170275.1"/>
    </source>
</evidence>
<sequence>MATTYQGIYTYKDAHGKIEAVQIEDSFGKGSTLPIEEYIRQKIEPPAEVLPDKNSYLQ</sequence>